<name>A0ABS1IW99_9GAMM</name>
<reference evidence="2 3" key="1">
    <citation type="submission" date="2020-11" db="EMBL/GenBank/DDBJ databases">
        <title>Insectihabitans protaetiae gen. nov. sp. nov. and Insectihabitans allomyrinae sp. nov., isolated from larvae of Protaetia brevitarsis seulensis and Allomyrina dichotoma, respectively.</title>
        <authorList>
            <person name="Lee S.D."/>
            <person name="Byeon Y.-S."/>
            <person name="Kim S.-M."/>
            <person name="Yang H.L."/>
            <person name="Kim I.S."/>
        </authorList>
    </citation>
    <scope>NUCLEOTIDE SEQUENCE [LARGE SCALE GENOMIC DNA]</scope>
    <source>
        <strain evidence="2 3">BWR-B9</strain>
    </source>
</reference>
<evidence type="ECO:0000256" key="1">
    <source>
        <dbReference type="SAM" id="Phobius"/>
    </source>
</evidence>
<keyword evidence="1" id="KW-0472">Membrane</keyword>
<evidence type="ECO:0000313" key="3">
    <source>
        <dbReference type="Proteomes" id="UP001296921"/>
    </source>
</evidence>
<keyword evidence="1" id="KW-1133">Transmembrane helix</keyword>
<evidence type="ECO:0000313" key="2">
    <source>
        <dbReference type="EMBL" id="MBK5145857.1"/>
    </source>
</evidence>
<keyword evidence="3" id="KW-1185">Reference proteome</keyword>
<feature type="transmembrane region" description="Helical" evidence="1">
    <location>
        <begin position="7"/>
        <end position="28"/>
    </location>
</feature>
<protein>
    <recommendedName>
        <fullName evidence="4">DUF2570 domain-containing protein</fullName>
    </recommendedName>
</protein>
<proteinExistence type="predicted"/>
<dbReference type="EMBL" id="JADRCR010000017">
    <property type="protein sequence ID" value="MBK5145857.1"/>
    <property type="molecule type" value="Genomic_DNA"/>
</dbReference>
<gene>
    <name evidence="2" type="ORF">I2494_19500</name>
</gene>
<keyword evidence="1" id="KW-0812">Transmembrane</keyword>
<organism evidence="2 3">
    <name type="scientific">Limnobaculum allomyrinae</name>
    <dbReference type="NCBI Taxonomy" id="2791986"/>
    <lineage>
        <taxon>Bacteria</taxon>
        <taxon>Pseudomonadati</taxon>
        <taxon>Pseudomonadota</taxon>
        <taxon>Gammaproteobacteria</taxon>
        <taxon>Enterobacterales</taxon>
        <taxon>Budviciaceae</taxon>
        <taxon>Limnobaculum</taxon>
    </lineage>
</organism>
<dbReference type="Proteomes" id="UP001296921">
    <property type="component" value="Unassembled WGS sequence"/>
</dbReference>
<accession>A0ABS1IW99</accession>
<evidence type="ECO:0008006" key="4">
    <source>
        <dbReference type="Google" id="ProtNLM"/>
    </source>
</evidence>
<sequence>MSITSKLISAGLSVLCIVALLMYCRWLSNEVAQLRNDKQQTIAALGEAQADAANIRKQYGQIQGVLDSVAEQKQAGDKRTAELQRQLKAAQVGSPCAGVRVPDAVTQRLRERAAEINAAATGSN</sequence>
<comment type="caution">
    <text evidence="2">The sequence shown here is derived from an EMBL/GenBank/DDBJ whole genome shotgun (WGS) entry which is preliminary data.</text>
</comment>